<gene>
    <name evidence="1" type="ORF">CFOL_v3_33145</name>
</gene>
<reference evidence="2" key="1">
    <citation type="submission" date="2016-04" db="EMBL/GenBank/DDBJ databases">
        <title>Cephalotus genome sequencing.</title>
        <authorList>
            <person name="Fukushima K."/>
            <person name="Hasebe M."/>
            <person name="Fang X."/>
        </authorList>
    </citation>
    <scope>NUCLEOTIDE SEQUENCE [LARGE SCALE GENOMIC DNA]</scope>
    <source>
        <strain evidence="2">cv. St1</strain>
    </source>
</reference>
<evidence type="ECO:0000313" key="2">
    <source>
        <dbReference type="Proteomes" id="UP000187406"/>
    </source>
</evidence>
<dbReference type="InParanoid" id="A0A1Q3DBA5"/>
<proteinExistence type="predicted"/>
<sequence length="121" mass="13668">MGLNDSYTNIRSQILLMNSLPTVGQAYSLFSQEESHRGILSIAGNYSFATTADNPTTSFYTRNSKIKSCSDQKSMRCEYCNWPGLNKENCYKLIGYPSGHRLYKGKKGSVNYGNIKSYQKH</sequence>
<dbReference type="PANTHER" id="PTHR34222:SF99">
    <property type="entry name" value="PROTEIN, PUTATIVE-RELATED"/>
    <property type="match status" value="1"/>
</dbReference>
<organism evidence="1 2">
    <name type="scientific">Cephalotus follicularis</name>
    <name type="common">Albany pitcher plant</name>
    <dbReference type="NCBI Taxonomy" id="3775"/>
    <lineage>
        <taxon>Eukaryota</taxon>
        <taxon>Viridiplantae</taxon>
        <taxon>Streptophyta</taxon>
        <taxon>Embryophyta</taxon>
        <taxon>Tracheophyta</taxon>
        <taxon>Spermatophyta</taxon>
        <taxon>Magnoliopsida</taxon>
        <taxon>eudicotyledons</taxon>
        <taxon>Gunneridae</taxon>
        <taxon>Pentapetalae</taxon>
        <taxon>rosids</taxon>
        <taxon>fabids</taxon>
        <taxon>Oxalidales</taxon>
        <taxon>Cephalotaceae</taxon>
        <taxon>Cephalotus</taxon>
    </lineage>
</organism>
<keyword evidence="2" id="KW-1185">Reference proteome</keyword>
<evidence type="ECO:0000313" key="1">
    <source>
        <dbReference type="EMBL" id="GAV89731.1"/>
    </source>
</evidence>
<dbReference type="OrthoDB" id="1002462at2759"/>
<name>A0A1Q3DBA5_CEPFO</name>
<protein>
    <submittedName>
        <fullName evidence="1">Uncharacterized protein</fullName>
    </submittedName>
</protein>
<dbReference type="Proteomes" id="UP000187406">
    <property type="component" value="Unassembled WGS sequence"/>
</dbReference>
<comment type="caution">
    <text evidence="1">The sequence shown here is derived from an EMBL/GenBank/DDBJ whole genome shotgun (WGS) entry which is preliminary data.</text>
</comment>
<dbReference type="EMBL" id="BDDD01005708">
    <property type="protein sequence ID" value="GAV89731.1"/>
    <property type="molecule type" value="Genomic_DNA"/>
</dbReference>
<dbReference type="PANTHER" id="PTHR34222">
    <property type="entry name" value="GAG_PRE-INTEGRS DOMAIN-CONTAINING PROTEIN"/>
    <property type="match status" value="1"/>
</dbReference>
<dbReference type="AlphaFoldDB" id="A0A1Q3DBA5"/>
<accession>A0A1Q3DBA5</accession>